<dbReference type="Pfam" id="PF00004">
    <property type="entry name" value="AAA"/>
    <property type="match status" value="1"/>
</dbReference>
<organism evidence="17 18">
    <name type="scientific">Cohnella cellulosilytica</name>
    <dbReference type="NCBI Taxonomy" id="986710"/>
    <lineage>
        <taxon>Bacteria</taxon>
        <taxon>Bacillati</taxon>
        <taxon>Bacillota</taxon>
        <taxon>Bacilli</taxon>
        <taxon>Bacillales</taxon>
        <taxon>Paenibacillaceae</taxon>
        <taxon>Cohnella</taxon>
    </lineage>
</organism>
<evidence type="ECO:0000256" key="3">
    <source>
        <dbReference type="ARBA" id="ARBA00022670"/>
    </source>
</evidence>
<dbReference type="InterPro" id="IPR008269">
    <property type="entry name" value="Lon_proteolytic"/>
</dbReference>
<dbReference type="GO" id="GO:0004252">
    <property type="term" value="F:serine-type endopeptidase activity"/>
    <property type="evidence" value="ECO:0007669"/>
    <property type="project" value="UniProtKB-EC"/>
</dbReference>
<dbReference type="Pfam" id="PF05362">
    <property type="entry name" value="Lon_C"/>
    <property type="match status" value="1"/>
</dbReference>
<dbReference type="InterPro" id="IPR014721">
    <property type="entry name" value="Ribsml_uS5_D2-typ_fold_subgr"/>
</dbReference>
<proteinExistence type="evidence at transcript level"/>
<evidence type="ECO:0000256" key="2">
    <source>
        <dbReference type="ARBA" id="ARBA00022490"/>
    </source>
</evidence>
<gene>
    <name evidence="9 17" type="primary">lon</name>
    <name evidence="17" type="ORF">ACFQMJ_10395</name>
</gene>
<evidence type="ECO:0000256" key="14">
    <source>
        <dbReference type="SAM" id="MobiDB-lite"/>
    </source>
</evidence>
<dbReference type="SUPFAM" id="SSF88697">
    <property type="entry name" value="PUA domain-like"/>
    <property type="match status" value="1"/>
</dbReference>
<dbReference type="SUPFAM" id="SSF52540">
    <property type="entry name" value="P-loop containing nucleoside triphosphate hydrolases"/>
    <property type="match status" value="1"/>
</dbReference>
<feature type="domain" description="Lon N-terminal" evidence="16">
    <location>
        <begin position="11"/>
        <end position="204"/>
    </location>
</feature>
<evidence type="ECO:0000256" key="8">
    <source>
        <dbReference type="ARBA" id="ARBA00023016"/>
    </source>
</evidence>
<dbReference type="RefSeq" id="WP_378052757.1">
    <property type="nucleotide sequence ID" value="NZ_JBHMDN010000055.1"/>
</dbReference>
<keyword evidence="6 9" id="KW-0720">Serine protease</keyword>
<sequence length="815" mass="90788">MGSSKQKSRSIPLLPLRGLLVYPSMVLHLDVGREKSVKALEQCMIDDHMILLCSQSEVNIEEPTQEDIYRVGTIAKVRQMLKLPNGTIRVLVEGVSRAEIEQYLPNDEFYEVLAGELHETQANDSELDALMRAVLSQFEHYINLSKKVTPETLAAVSDIEQPGRLADVITSHLSLKIKDKQEILETVEIRPRLEKLLDFLGNEREVLELERKISQRVKKQMEKTQKEYYLREQMKAIQKELGDKEGRASEIEELRSQMIEADLPEKVASKVAKEIDRLEKMPASSAEGGVIRTYVEWLLALPWSKMTEDDLDIENAERILNDEHYGLDKPKERVLEYLAVQKLVKKLKGPILCLVGPPGVGKTSLAKSIAKSLGREFVRVSLGGVRDEAEIRGHRRTYVGAMPGRILQGMRNAGTSNPVFLLDEIDKMAMDFRGDPSSALLEVLDPEQNATFSDHYVEVPFDLSNVMFVTTANVVHHIPRPLLDRMELLQIPGYTELEKEQIAERHLLPKQKRDHGLEEDQLVVENDALLSLIRHYTRESGVRSMEQQLASLCRKAAKAIVFDPSAAPIVVDAKKLKELLGPPRFRYGMAEQEDQIGSVTGLAWTEVGGDTLVIEVTIMPGSGKLTLTGQLGDVMKESAQAAFSYTRSRAKEFGIDPLFHEKNDIHIHIPEGAIPKDGPSAGITLATALVSALTGRKVSREVAMTGEITLRGRVLPIGGLKEKSLAAHRAGMKKVLLPKDNERDLRDIPDTVRASMTFVPVSHMDEVLREAMAEPLAVAGESGGDEERLEAREPAAGLAQPVEDKPEETPPLSTH</sequence>
<evidence type="ECO:0000256" key="9">
    <source>
        <dbReference type="HAMAP-Rule" id="MF_01973"/>
    </source>
</evidence>
<comment type="catalytic activity">
    <reaction evidence="9 10 11">
        <text>Hydrolysis of proteins in presence of ATP.</text>
        <dbReference type="EC" id="3.4.21.53"/>
    </reaction>
</comment>
<dbReference type="Gene3D" id="1.10.8.60">
    <property type="match status" value="1"/>
</dbReference>
<feature type="binding site" evidence="9">
    <location>
        <begin position="356"/>
        <end position="363"/>
    </location>
    <ligand>
        <name>ATP</name>
        <dbReference type="ChEBI" id="CHEBI:30616"/>
    </ligand>
</feature>
<keyword evidence="13" id="KW-0175">Coiled coil</keyword>
<keyword evidence="5 9" id="KW-0378">Hydrolase</keyword>
<name>A0ABW2F9R7_9BACL</name>
<dbReference type="InterPro" id="IPR003593">
    <property type="entry name" value="AAA+_ATPase"/>
</dbReference>
<dbReference type="NCBIfam" id="NF008053">
    <property type="entry name" value="PRK10787.1"/>
    <property type="match status" value="1"/>
</dbReference>
<evidence type="ECO:0000256" key="7">
    <source>
        <dbReference type="ARBA" id="ARBA00022840"/>
    </source>
</evidence>
<comment type="induction">
    <text evidence="9">By heat shock.</text>
</comment>
<dbReference type="InterPro" id="IPR054594">
    <property type="entry name" value="Lon_lid"/>
</dbReference>
<dbReference type="InterPro" id="IPR046336">
    <property type="entry name" value="Lon_prtase_N_sf"/>
</dbReference>
<dbReference type="SMART" id="SM00464">
    <property type="entry name" value="LON"/>
    <property type="match status" value="1"/>
</dbReference>
<dbReference type="PROSITE" id="PS01046">
    <property type="entry name" value="LON_SER"/>
    <property type="match status" value="1"/>
</dbReference>
<feature type="region of interest" description="Disordered" evidence="14">
    <location>
        <begin position="775"/>
        <end position="815"/>
    </location>
</feature>
<evidence type="ECO:0000313" key="18">
    <source>
        <dbReference type="Proteomes" id="UP001596378"/>
    </source>
</evidence>
<protein>
    <recommendedName>
        <fullName evidence="9 10">Lon protease</fullName>
        <ecNumber evidence="9 10">3.4.21.53</ecNumber>
    </recommendedName>
    <alternativeName>
        <fullName evidence="9">ATP-dependent protease La</fullName>
    </alternativeName>
</protein>
<dbReference type="NCBIfam" id="TIGR00763">
    <property type="entry name" value="lon"/>
    <property type="match status" value="1"/>
</dbReference>
<dbReference type="InterPro" id="IPR020568">
    <property type="entry name" value="Ribosomal_Su5_D2-typ_SF"/>
</dbReference>
<dbReference type="Gene3D" id="2.30.130.40">
    <property type="entry name" value="LON domain-like"/>
    <property type="match status" value="1"/>
</dbReference>
<feature type="domain" description="Lon proteolytic" evidence="15">
    <location>
        <begin position="593"/>
        <end position="774"/>
    </location>
</feature>
<dbReference type="Gene3D" id="1.20.5.5270">
    <property type="match status" value="1"/>
</dbReference>
<dbReference type="PANTHER" id="PTHR10046">
    <property type="entry name" value="ATP DEPENDENT LON PROTEASE FAMILY MEMBER"/>
    <property type="match status" value="1"/>
</dbReference>
<dbReference type="Proteomes" id="UP001596378">
    <property type="component" value="Unassembled WGS sequence"/>
</dbReference>
<dbReference type="EMBL" id="JBHTAI010000005">
    <property type="protein sequence ID" value="MFC7148936.1"/>
    <property type="molecule type" value="Genomic_DNA"/>
</dbReference>
<keyword evidence="4 9" id="KW-0547">Nucleotide-binding</keyword>
<keyword evidence="2 9" id="KW-0963">Cytoplasm</keyword>
<evidence type="ECO:0000256" key="6">
    <source>
        <dbReference type="ARBA" id="ARBA00022825"/>
    </source>
</evidence>
<evidence type="ECO:0000256" key="10">
    <source>
        <dbReference type="PIRNR" id="PIRNR001174"/>
    </source>
</evidence>
<comment type="subunit">
    <text evidence="9 10">Homohexamer. Organized in a ring with a central cavity.</text>
</comment>
<evidence type="ECO:0000256" key="13">
    <source>
        <dbReference type="SAM" id="Coils"/>
    </source>
</evidence>
<dbReference type="SUPFAM" id="SSF54211">
    <property type="entry name" value="Ribosomal protein S5 domain 2-like"/>
    <property type="match status" value="1"/>
</dbReference>
<keyword evidence="7 9" id="KW-0067">ATP-binding</keyword>
<dbReference type="HAMAP" id="MF_01973">
    <property type="entry name" value="lon_bact"/>
    <property type="match status" value="1"/>
</dbReference>
<dbReference type="SMART" id="SM00382">
    <property type="entry name" value="AAA"/>
    <property type="match status" value="1"/>
</dbReference>
<dbReference type="InterPro" id="IPR015947">
    <property type="entry name" value="PUA-like_sf"/>
</dbReference>
<feature type="active site" evidence="9 11">
    <location>
        <position position="680"/>
    </location>
</feature>
<dbReference type="Gene3D" id="3.30.230.10">
    <property type="match status" value="1"/>
</dbReference>
<dbReference type="InterPro" id="IPR003959">
    <property type="entry name" value="ATPase_AAA_core"/>
</dbReference>
<dbReference type="PROSITE" id="PS51786">
    <property type="entry name" value="LON_PROTEOLYTIC"/>
    <property type="match status" value="1"/>
</dbReference>
<dbReference type="CDD" id="cd19500">
    <property type="entry name" value="RecA-like_Lon"/>
    <property type="match status" value="1"/>
</dbReference>
<dbReference type="Gene3D" id="3.40.50.300">
    <property type="entry name" value="P-loop containing nucleotide triphosphate hydrolases"/>
    <property type="match status" value="1"/>
</dbReference>
<dbReference type="InterPro" id="IPR008268">
    <property type="entry name" value="Peptidase_S16_AS"/>
</dbReference>
<feature type="active site" evidence="9 11">
    <location>
        <position position="723"/>
    </location>
</feature>
<dbReference type="PRINTS" id="PR00830">
    <property type="entry name" value="ENDOLAPTASE"/>
</dbReference>
<evidence type="ECO:0000259" key="16">
    <source>
        <dbReference type="PROSITE" id="PS51787"/>
    </source>
</evidence>
<dbReference type="Gene3D" id="1.20.58.1480">
    <property type="match status" value="1"/>
</dbReference>
<keyword evidence="8 9" id="KW-0346">Stress response</keyword>
<dbReference type="PROSITE" id="PS51787">
    <property type="entry name" value="LON_N"/>
    <property type="match status" value="1"/>
</dbReference>
<keyword evidence="18" id="KW-1185">Reference proteome</keyword>
<comment type="subcellular location">
    <subcellularLocation>
        <location evidence="1 9 10">Cytoplasm</location>
    </subcellularLocation>
</comment>
<evidence type="ECO:0000256" key="5">
    <source>
        <dbReference type="ARBA" id="ARBA00022801"/>
    </source>
</evidence>
<evidence type="ECO:0000256" key="11">
    <source>
        <dbReference type="PROSITE-ProRule" id="PRU01122"/>
    </source>
</evidence>
<evidence type="ECO:0000256" key="12">
    <source>
        <dbReference type="RuleBase" id="RU000591"/>
    </source>
</evidence>
<evidence type="ECO:0000313" key="17">
    <source>
        <dbReference type="EMBL" id="MFC7148936.1"/>
    </source>
</evidence>
<evidence type="ECO:0000259" key="15">
    <source>
        <dbReference type="PROSITE" id="PS51786"/>
    </source>
</evidence>
<evidence type="ECO:0000256" key="4">
    <source>
        <dbReference type="ARBA" id="ARBA00022741"/>
    </source>
</evidence>
<reference evidence="18" key="1">
    <citation type="journal article" date="2019" name="Int. J. Syst. Evol. Microbiol.">
        <title>The Global Catalogue of Microorganisms (GCM) 10K type strain sequencing project: providing services to taxonomists for standard genome sequencing and annotation.</title>
        <authorList>
            <consortium name="The Broad Institute Genomics Platform"/>
            <consortium name="The Broad Institute Genome Sequencing Center for Infectious Disease"/>
            <person name="Wu L."/>
            <person name="Ma J."/>
        </authorList>
    </citation>
    <scope>NUCLEOTIDE SEQUENCE [LARGE SCALE GENOMIC DNA]</scope>
    <source>
        <strain evidence="18">KCTC 12907</strain>
    </source>
</reference>
<dbReference type="InterPro" id="IPR027417">
    <property type="entry name" value="P-loop_NTPase"/>
</dbReference>
<dbReference type="InterPro" id="IPR003111">
    <property type="entry name" value="Lon_prtase_N"/>
</dbReference>
<feature type="coiled-coil region" evidence="13">
    <location>
        <begin position="207"/>
        <end position="254"/>
    </location>
</feature>
<keyword evidence="3 9" id="KW-0645">Protease</keyword>
<evidence type="ECO:0000256" key="1">
    <source>
        <dbReference type="ARBA" id="ARBA00004496"/>
    </source>
</evidence>
<comment type="caution">
    <text evidence="17">The sequence shown here is derived from an EMBL/GenBank/DDBJ whole genome shotgun (WGS) entry which is preliminary data.</text>
</comment>
<dbReference type="InterPro" id="IPR027543">
    <property type="entry name" value="Lon_bac"/>
</dbReference>
<accession>A0ABW2F9R7</accession>
<comment type="similarity">
    <text evidence="9 10 11 12">Belongs to the peptidase S16 family.</text>
</comment>
<dbReference type="Pfam" id="PF22667">
    <property type="entry name" value="Lon_lid"/>
    <property type="match status" value="1"/>
</dbReference>
<dbReference type="PIRSF" id="PIRSF001174">
    <property type="entry name" value="Lon_proteas"/>
    <property type="match status" value="1"/>
</dbReference>
<dbReference type="InterPro" id="IPR027065">
    <property type="entry name" value="Lon_Prtase"/>
</dbReference>
<dbReference type="InterPro" id="IPR004815">
    <property type="entry name" value="Lon_bac/euk-typ"/>
</dbReference>
<dbReference type="EC" id="3.4.21.53" evidence="9 10"/>
<dbReference type="Pfam" id="PF02190">
    <property type="entry name" value="LON_substr_bdg"/>
    <property type="match status" value="1"/>
</dbReference>
<comment type="function">
    <text evidence="9">ATP-dependent serine protease that mediates the selective degradation of mutant and abnormal proteins as well as certain short-lived regulatory proteins. Required for cellular homeostasis and for survival from DNA damage and developmental changes induced by stress. Degrades polypeptides processively to yield small peptide fragments that are 5 to 10 amino acids long. Binds to DNA in a double-stranded, site-specific manner.</text>
</comment>